<dbReference type="PANTHER" id="PTHR10885">
    <property type="entry name" value="ISOPENTENYL-DIPHOSPHATE DELTA-ISOMERASE"/>
    <property type="match status" value="1"/>
</dbReference>
<keyword evidence="7" id="KW-0464">Manganese</keyword>
<dbReference type="AlphaFoldDB" id="A0A4Q0M3T9"/>
<dbReference type="InterPro" id="IPR056375">
    <property type="entry name" value="Idi_bact"/>
</dbReference>
<evidence type="ECO:0000256" key="8">
    <source>
        <dbReference type="ARBA" id="ARBA00023229"/>
    </source>
</evidence>
<dbReference type="InterPro" id="IPR000086">
    <property type="entry name" value="NUDIX_hydrolase_dom"/>
</dbReference>
<dbReference type="UniPathway" id="UPA00059">
    <property type="reaction ID" value="UER00104"/>
</dbReference>
<evidence type="ECO:0000256" key="9">
    <source>
        <dbReference type="ARBA" id="ARBA00023235"/>
    </source>
</evidence>
<dbReference type="PROSITE" id="PS51462">
    <property type="entry name" value="NUDIX"/>
    <property type="match status" value="1"/>
</dbReference>
<evidence type="ECO:0000256" key="6">
    <source>
        <dbReference type="ARBA" id="ARBA00022842"/>
    </source>
</evidence>
<dbReference type="GO" id="GO:0050992">
    <property type="term" value="P:dimethylallyl diphosphate biosynthetic process"/>
    <property type="evidence" value="ECO:0007669"/>
    <property type="project" value="UniProtKB-UniPathway"/>
</dbReference>
<evidence type="ECO:0000256" key="2">
    <source>
        <dbReference type="ARBA" id="ARBA00007579"/>
    </source>
</evidence>
<evidence type="ECO:0000256" key="10">
    <source>
        <dbReference type="NCBIfam" id="TIGR02150"/>
    </source>
</evidence>
<dbReference type="PIRSF" id="PIRSF018427">
    <property type="entry name" value="Isopntndiph_ism"/>
    <property type="match status" value="1"/>
</dbReference>
<dbReference type="InterPro" id="IPR015797">
    <property type="entry name" value="NUDIX_hydrolase-like_dom_sf"/>
</dbReference>
<feature type="active site" evidence="11">
    <location>
        <position position="120"/>
    </location>
</feature>
<evidence type="ECO:0000259" key="12">
    <source>
        <dbReference type="PROSITE" id="PS51462"/>
    </source>
</evidence>
<evidence type="ECO:0000256" key="11">
    <source>
        <dbReference type="PIRSR" id="PIRSR018427-1"/>
    </source>
</evidence>
<proteinExistence type="inferred from homology"/>
<dbReference type="GO" id="GO:0046872">
    <property type="term" value="F:metal ion binding"/>
    <property type="evidence" value="ECO:0007669"/>
    <property type="project" value="UniProtKB-KW"/>
</dbReference>
<reference evidence="13 14" key="1">
    <citation type="submission" date="2018-12" db="EMBL/GenBank/DDBJ databases">
        <title>The Draft Genome Sequence of the Soil Bacterium Pedobacter tournemirensis R1.</title>
        <authorList>
            <person name="He J."/>
        </authorList>
    </citation>
    <scope>NUCLEOTIDE SEQUENCE [LARGE SCALE GENOMIC DNA]</scope>
    <source>
        <strain evidence="13 14">R1</strain>
    </source>
</reference>
<dbReference type="PANTHER" id="PTHR10885:SF0">
    <property type="entry name" value="ISOPENTENYL-DIPHOSPHATE DELTA-ISOMERASE"/>
    <property type="match status" value="1"/>
</dbReference>
<keyword evidence="9 13" id="KW-0413">Isomerase</keyword>
<evidence type="ECO:0000256" key="5">
    <source>
        <dbReference type="ARBA" id="ARBA00022723"/>
    </source>
</evidence>
<evidence type="ECO:0000256" key="1">
    <source>
        <dbReference type="ARBA" id="ARBA00004826"/>
    </source>
</evidence>
<dbReference type="Gene3D" id="3.90.79.10">
    <property type="entry name" value="Nucleoside Triphosphate Pyrophosphohydrolase"/>
    <property type="match status" value="1"/>
</dbReference>
<evidence type="ECO:0000256" key="3">
    <source>
        <dbReference type="ARBA" id="ARBA00012057"/>
    </source>
</evidence>
<sequence>MTEAHKNSNADQVILVDSSDQQLGEMEKLEAHRQGKLHRAFSVFLLNNNNEMLLQQRALGKYHSGGLWTNACCSHPRPGESTDDAALRRLREELGISCPLTMSFSFLYHVSLDKGMFEHEYDHVYTGRFSGTPDVNPDEVADWKFMSLESLDLDLQKRPHLYTHWFHIAYRRLRELPDFY</sequence>
<dbReference type="GO" id="GO:0004452">
    <property type="term" value="F:isopentenyl-diphosphate delta-isomerase activity"/>
    <property type="evidence" value="ECO:0007669"/>
    <property type="project" value="UniProtKB-UniRule"/>
</dbReference>
<dbReference type="Proteomes" id="UP000290848">
    <property type="component" value="Unassembled WGS sequence"/>
</dbReference>
<comment type="caution">
    <text evidence="13">The sequence shown here is derived from an EMBL/GenBank/DDBJ whole genome shotgun (WGS) entry which is preliminary data.</text>
</comment>
<evidence type="ECO:0000256" key="4">
    <source>
        <dbReference type="ARBA" id="ARBA00022490"/>
    </source>
</evidence>
<comment type="similarity">
    <text evidence="2">Belongs to the IPP isomerase type 1 family.</text>
</comment>
<dbReference type="RefSeq" id="WP_128770958.1">
    <property type="nucleotide sequence ID" value="NZ_RXOC01000016.1"/>
</dbReference>
<dbReference type="CDD" id="cd02885">
    <property type="entry name" value="NUDIX_IPP_Isomerase"/>
    <property type="match status" value="1"/>
</dbReference>
<keyword evidence="4" id="KW-0963">Cytoplasm</keyword>
<dbReference type="GO" id="GO:0009240">
    <property type="term" value="P:isopentenyl diphosphate biosynthetic process"/>
    <property type="evidence" value="ECO:0007669"/>
    <property type="project" value="TreeGrafter"/>
</dbReference>
<keyword evidence="6" id="KW-0460">Magnesium</keyword>
<dbReference type="SUPFAM" id="SSF55811">
    <property type="entry name" value="Nudix"/>
    <property type="match status" value="1"/>
</dbReference>
<comment type="pathway">
    <text evidence="1">Isoprenoid biosynthesis; dimethylallyl diphosphate biosynthesis; dimethylallyl diphosphate from isopentenyl diphosphate: step 1/1.</text>
</comment>
<gene>
    <name evidence="13" type="ORF">EKH83_18555</name>
</gene>
<dbReference type="EMBL" id="RXOC01000016">
    <property type="protein sequence ID" value="RXF67587.1"/>
    <property type="molecule type" value="Genomic_DNA"/>
</dbReference>
<dbReference type="EC" id="5.3.3.2" evidence="3 10"/>
<dbReference type="NCBIfam" id="NF002995">
    <property type="entry name" value="PRK03759.1"/>
    <property type="match status" value="1"/>
</dbReference>
<evidence type="ECO:0000313" key="13">
    <source>
        <dbReference type="EMBL" id="RXF67587.1"/>
    </source>
</evidence>
<evidence type="ECO:0000313" key="14">
    <source>
        <dbReference type="Proteomes" id="UP000290848"/>
    </source>
</evidence>
<dbReference type="HAMAP" id="MF_00202">
    <property type="entry name" value="Idi"/>
    <property type="match status" value="1"/>
</dbReference>
<dbReference type="NCBIfam" id="TIGR02150">
    <property type="entry name" value="IPP_isom_1"/>
    <property type="match status" value="1"/>
</dbReference>
<keyword evidence="5" id="KW-0479">Metal-binding</keyword>
<dbReference type="Pfam" id="PF00293">
    <property type="entry name" value="NUDIX"/>
    <property type="match status" value="1"/>
</dbReference>
<feature type="domain" description="Nudix hydrolase" evidence="12">
    <location>
        <begin position="36"/>
        <end position="168"/>
    </location>
</feature>
<dbReference type="InterPro" id="IPR011876">
    <property type="entry name" value="IsopentenylPP_isomerase_typ1"/>
</dbReference>
<evidence type="ECO:0000256" key="7">
    <source>
        <dbReference type="ARBA" id="ARBA00023211"/>
    </source>
</evidence>
<accession>A0A4Q0M3T9</accession>
<protein>
    <recommendedName>
        <fullName evidence="3 10">Isopentenyl-diphosphate delta-isomerase</fullName>
        <ecNumber evidence="3 10">5.3.3.2</ecNumber>
    </recommendedName>
</protein>
<dbReference type="GO" id="GO:0005737">
    <property type="term" value="C:cytoplasm"/>
    <property type="evidence" value="ECO:0007669"/>
    <property type="project" value="TreeGrafter"/>
</dbReference>
<feature type="active site" evidence="11">
    <location>
        <position position="73"/>
    </location>
</feature>
<keyword evidence="8" id="KW-0414">Isoprene biosynthesis</keyword>
<name>A0A4Q0M3T9_9SPHI</name>
<organism evidence="13 14">
    <name type="scientific">Arcticibacter tournemirensis</name>
    <dbReference type="NCBI Taxonomy" id="699437"/>
    <lineage>
        <taxon>Bacteria</taxon>
        <taxon>Pseudomonadati</taxon>
        <taxon>Bacteroidota</taxon>
        <taxon>Sphingobacteriia</taxon>
        <taxon>Sphingobacteriales</taxon>
        <taxon>Sphingobacteriaceae</taxon>
        <taxon>Arcticibacter</taxon>
    </lineage>
</organism>